<dbReference type="Proteomes" id="UP000626109">
    <property type="component" value="Unassembled WGS sequence"/>
</dbReference>
<name>A0A813JG09_POLGL</name>
<accession>A0A813JG09</accession>
<protein>
    <submittedName>
        <fullName evidence="2">Uncharacterized protein</fullName>
    </submittedName>
</protein>
<dbReference type="EMBL" id="CAJNNW010025420">
    <property type="protein sequence ID" value="CAE8677201.1"/>
    <property type="molecule type" value="Genomic_DNA"/>
</dbReference>
<feature type="non-terminal residue" evidence="2">
    <location>
        <position position="97"/>
    </location>
</feature>
<proteinExistence type="predicted"/>
<gene>
    <name evidence="2" type="ORF">PGLA2088_LOCUS20233</name>
</gene>
<dbReference type="Gene3D" id="1.25.40.10">
    <property type="entry name" value="Tetratricopeptide repeat domain"/>
    <property type="match status" value="1"/>
</dbReference>
<feature type="non-terminal residue" evidence="2">
    <location>
        <position position="1"/>
    </location>
</feature>
<organism evidence="2 3">
    <name type="scientific">Polarella glacialis</name>
    <name type="common">Dinoflagellate</name>
    <dbReference type="NCBI Taxonomy" id="89957"/>
    <lineage>
        <taxon>Eukaryota</taxon>
        <taxon>Sar</taxon>
        <taxon>Alveolata</taxon>
        <taxon>Dinophyceae</taxon>
        <taxon>Suessiales</taxon>
        <taxon>Suessiaceae</taxon>
        <taxon>Polarella</taxon>
    </lineage>
</organism>
<dbReference type="InterPro" id="IPR011990">
    <property type="entry name" value="TPR-like_helical_dom_sf"/>
</dbReference>
<evidence type="ECO:0000313" key="3">
    <source>
        <dbReference type="Proteomes" id="UP000626109"/>
    </source>
</evidence>
<sequence length="97" mass="10733">CAVTRHPHGRLLHLTTFVLVGSVLSNFLASSPADGFALPQGFARINELAERGEVEAAELLFDEVERRTPQKLKRMLVNTLIKACANAGLIERAELWH</sequence>
<keyword evidence="1" id="KW-0732">Signal</keyword>
<feature type="chain" id="PRO_5032414650" evidence="1">
    <location>
        <begin position="26"/>
        <end position="97"/>
    </location>
</feature>
<evidence type="ECO:0000256" key="1">
    <source>
        <dbReference type="SAM" id="SignalP"/>
    </source>
</evidence>
<evidence type="ECO:0000313" key="2">
    <source>
        <dbReference type="EMBL" id="CAE8677201.1"/>
    </source>
</evidence>
<comment type="caution">
    <text evidence="2">The sequence shown here is derived from an EMBL/GenBank/DDBJ whole genome shotgun (WGS) entry which is preliminary data.</text>
</comment>
<feature type="signal peptide" evidence="1">
    <location>
        <begin position="1"/>
        <end position="25"/>
    </location>
</feature>
<reference evidence="2" key="1">
    <citation type="submission" date="2021-02" db="EMBL/GenBank/DDBJ databases">
        <authorList>
            <person name="Dougan E. K."/>
            <person name="Rhodes N."/>
            <person name="Thang M."/>
            <person name="Chan C."/>
        </authorList>
    </citation>
    <scope>NUCLEOTIDE SEQUENCE</scope>
</reference>
<dbReference type="AlphaFoldDB" id="A0A813JG09"/>